<dbReference type="Pfam" id="PF20311">
    <property type="entry name" value="DUF6607"/>
    <property type="match status" value="1"/>
</dbReference>
<dbReference type="EMBL" id="SMJU01000009">
    <property type="protein sequence ID" value="TDB63712.1"/>
    <property type="molecule type" value="Genomic_DNA"/>
</dbReference>
<accession>A0A4R4KAJ8</accession>
<evidence type="ECO:0008006" key="4">
    <source>
        <dbReference type="Google" id="ProtNLM"/>
    </source>
</evidence>
<dbReference type="OrthoDB" id="8564954at2"/>
<dbReference type="RefSeq" id="WP_132119290.1">
    <property type="nucleotide sequence ID" value="NZ_SMJU01000009.1"/>
</dbReference>
<dbReference type="AlphaFoldDB" id="A0A4R4KAJ8"/>
<reference evidence="2 3" key="1">
    <citation type="submission" date="2019-02" db="EMBL/GenBank/DDBJ databases">
        <title>Arundinibacter roseus gen. nov., sp. nov., a new member of the family Cytophagaceae.</title>
        <authorList>
            <person name="Szuroczki S."/>
            <person name="Khayer B."/>
            <person name="Sproer C."/>
            <person name="Toumi M."/>
            <person name="Szabo A."/>
            <person name="Felfoldi T."/>
            <person name="Schumann P."/>
            <person name="Toth E."/>
        </authorList>
    </citation>
    <scope>NUCLEOTIDE SEQUENCE [LARGE SCALE GENOMIC DNA]</scope>
    <source>
        <strain evidence="2 3">DMA-k-7a</strain>
    </source>
</reference>
<sequence length="310" mass="36684">MKKILKLFVFVLMGTSAALAQKSADIAAIKGQCGCFDITFKYAETFAADTTYKFPERYLAKATEYVFVVEESKDKIVLQHLLAINDTMVIKHWREDWLYENSDLYSFYKDRTWKYQRLPKETVKKSWTQKVYEVNDEPRYEGSAQWSHVNGRSMWESTVDAPLPRREYTKRKDYNVMRRGNRIYITDYGYLHEQDNDKIQRNESGHDVLIAQEKGINDYRKIDPAACAATQKWWASHAPFWADVRAVWDEFFETRQDLTIKPYYRARPLSQFFTETEKKGYDSATNREKIREVLTNFIIRPEPITVGMNE</sequence>
<evidence type="ECO:0000256" key="1">
    <source>
        <dbReference type="SAM" id="SignalP"/>
    </source>
</evidence>
<feature type="chain" id="PRO_5020609129" description="YARHG domain-containing protein" evidence="1">
    <location>
        <begin position="21"/>
        <end position="310"/>
    </location>
</feature>
<feature type="signal peptide" evidence="1">
    <location>
        <begin position="1"/>
        <end position="20"/>
    </location>
</feature>
<organism evidence="2 3">
    <name type="scientific">Arundinibacter roseus</name>
    <dbReference type="NCBI Taxonomy" id="2070510"/>
    <lineage>
        <taxon>Bacteria</taxon>
        <taxon>Pseudomonadati</taxon>
        <taxon>Bacteroidota</taxon>
        <taxon>Cytophagia</taxon>
        <taxon>Cytophagales</taxon>
        <taxon>Spirosomataceae</taxon>
        <taxon>Arundinibacter</taxon>
    </lineage>
</organism>
<dbReference type="Proteomes" id="UP000295706">
    <property type="component" value="Unassembled WGS sequence"/>
</dbReference>
<comment type="caution">
    <text evidence="2">The sequence shown here is derived from an EMBL/GenBank/DDBJ whole genome shotgun (WGS) entry which is preliminary data.</text>
</comment>
<dbReference type="InterPro" id="IPR046715">
    <property type="entry name" value="DUF6607"/>
</dbReference>
<protein>
    <recommendedName>
        <fullName evidence="4">YARHG domain-containing protein</fullName>
    </recommendedName>
</protein>
<name>A0A4R4KAJ8_9BACT</name>
<proteinExistence type="predicted"/>
<gene>
    <name evidence="2" type="ORF">EZE20_15555</name>
</gene>
<evidence type="ECO:0000313" key="3">
    <source>
        <dbReference type="Proteomes" id="UP000295706"/>
    </source>
</evidence>
<keyword evidence="3" id="KW-1185">Reference proteome</keyword>
<keyword evidence="1" id="KW-0732">Signal</keyword>
<evidence type="ECO:0000313" key="2">
    <source>
        <dbReference type="EMBL" id="TDB63712.1"/>
    </source>
</evidence>